<evidence type="ECO:0000256" key="1">
    <source>
        <dbReference type="SAM" id="MobiDB-lite"/>
    </source>
</evidence>
<dbReference type="InterPro" id="IPR052929">
    <property type="entry name" value="RNase_H-like_EbsB-rel"/>
</dbReference>
<dbReference type="InterPro" id="IPR026960">
    <property type="entry name" value="RVT-Znf"/>
</dbReference>
<dbReference type="GO" id="GO:0003676">
    <property type="term" value="F:nucleic acid binding"/>
    <property type="evidence" value="ECO:0007669"/>
    <property type="project" value="InterPro"/>
</dbReference>
<feature type="compositionally biased region" description="Low complexity" evidence="1">
    <location>
        <begin position="293"/>
        <end position="309"/>
    </location>
</feature>
<accession>A0A2Z6MZ98</accession>
<name>A0A2Z6MZ98_TRISU</name>
<dbReference type="CDD" id="cd06222">
    <property type="entry name" value="RNase_H_like"/>
    <property type="match status" value="1"/>
</dbReference>
<keyword evidence="5" id="KW-1185">Reference proteome</keyword>
<dbReference type="Pfam" id="PF13456">
    <property type="entry name" value="RVT_3"/>
    <property type="match status" value="1"/>
</dbReference>
<dbReference type="InterPro" id="IPR044730">
    <property type="entry name" value="RNase_H-like_dom_plant"/>
</dbReference>
<feature type="domain" description="RNase H type-1" evidence="2">
    <location>
        <begin position="328"/>
        <end position="421"/>
    </location>
</feature>
<dbReference type="InterPro" id="IPR002156">
    <property type="entry name" value="RNaseH_domain"/>
</dbReference>
<dbReference type="OrthoDB" id="1348681at2759"/>
<dbReference type="Pfam" id="PF13966">
    <property type="entry name" value="zf-RVT"/>
    <property type="match status" value="1"/>
</dbReference>
<dbReference type="InterPro" id="IPR036397">
    <property type="entry name" value="RNaseH_sf"/>
</dbReference>
<reference evidence="5" key="1">
    <citation type="journal article" date="2017" name="Front. Plant Sci.">
        <title>Climate Clever Clovers: New Paradigm to Reduce the Environmental Footprint of Ruminants by Breeding Low Methanogenic Forages Utilizing Haplotype Variation.</title>
        <authorList>
            <person name="Kaur P."/>
            <person name="Appels R."/>
            <person name="Bayer P.E."/>
            <person name="Keeble-Gagnere G."/>
            <person name="Wang J."/>
            <person name="Hirakawa H."/>
            <person name="Shirasawa K."/>
            <person name="Vercoe P."/>
            <person name="Stefanova K."/>
            <person name="Durmic Z."/>
            <person name="Nichols P."/>
            <person name="Revell C."/>
            <person name="Isobe S.N."/>
            <person name="Edwards D."/>
            <person name="Erskine W."/>
        </authorList>
    </citation>
    <scope>NUCLEOTIDE SEQUENCE [LARGE SCALE GENOMIC DNA]</scope>
    <source>
        <strain evidence="5">cv. Daliak</strain>
    </source>
</reference>
<evidence type="ECO:0000313" key="4">
    <source>
        <dbReference type="EMBL" id="GAU36821.1"/>
    </source>
</evidence>
<feature type="domain" description="Reverse transcriptase zinc-binding" evidence="3">
    <location>
        <begin position="121"/>
        <end position="217"/>
    </location>
</feature>
<evidence type="ECO:0000259" key="3">
    <source>
        <dbReference type="Pfam" id="PF13966"/>
    </source>
</evidence>
<gene>
    <name evidence="4" type="ORF">TSUD_320580</name>
</gene>
<proteinExistence type="predicted"/>
<dbReference type="EMBL" id="DF973643">
    <property type="protein sequence ID" value="GAU36821.1"/>
    <property type="molecule type" value="Genomic_DNA"/>
</dbReference>
<evidence type="ECO:0000313" key="5">
    <source>
        <dbReference type="Proteomes" id="UP000242715"/>
    </source>
</evidence>
<organism evidence="4 5">
    <name type="scientific">Trifolium subterraneum</name>
    <name type="common">Subterranean clover</name>
    <dbReference type="NCBI Taxonomy" id="3900"/>
    <lineage>
        <taxon>Eukaryota</taxon>
        <taxon>Viridiplantae</taxon>
        <taxon>Streptophyta</taxon>
        <taxon>Embryophyta</taxon>
        <taxon>Tracheophyta</taxon>
        <taxon>Spermatophyta</taxon>
        <taxon>Magnoliopsida</taxon>
        <taxon>eudicotyledons</taxon>
        <taxon>Gunneridae</taxon>
        <taxon>Pentapetalae</taxon>
        <taxon>rosids</taxon>
        <taxon>fabids</taxon>
        <taxon>Fabales</taxon>
        <taxon>Fabaceae</taxon>
        <taxon>Papilionoideae</taxon>
        <taxon>50 kb inversion clade</taxon>
        <taxon>NPAAA clade</taxon>
        <taxon>Hologalegina</taxon>
        <taxon>IRL clade</taxon>
        <taxon>Trifolieae</taxon>
        <taxon>Trifolium</taxon>
    </lineage>
</organism>
<feature type="region of interest" description="Disordered" evidence="1">
    <location>
        <begin position="290"/>
        <end position="309"/>
    </location>
</feature>
<dbReference type="Proteomes" id="UP000242715">
    <property type="component" value="Unassembled WGS sequence"/>
</dbReference>
<dbReference type="PANTHER" id="PTHR47074:SF11">
    <property type="entry name" value="REVERSE TRANSCRIPTASE-LIKE PROTEIN"/>
    <property type="match status" value="1"/>
</dbReference>
<dbReference type="GO" id="GO:0004523">
    <property type="term" value="F:RNA-DNA hybrid ribonuclease activity"/>
    <property type="evidence" value="ECO:0007669"/>
    <property type="project" value="InterPro"/>
</dbReference>
<dbReference type="Gene3D" id="3.30.420.10">
    <property type="entry name" value="Ribonuclease H-like superfamily/Ribonuclease H"/>
    <property type="match status" value="1"/>
</dbReference>
<protein>
    <recommendedName>
        <fullName evidence="6">RNase H type-1 domain-containing protein</fullName>
    </recommendedName>
</protein>
<dbReference type="PANTHER" id="PTHR47074">
    <property type="entry name" value="BNAC02G40300D PROTEIN"/>
    <property type="match status" value="1"/>
</dbReference>
<dbReference type="AlphaFoldDB" id="A0A2Z6MZ98"/>
<evidence type="ECO:0000259" key="2">
    <source>
        <dbReference type="Pfam" id="PF13456"/>
    </source>
</evidence>
<evidence type="ECO:0008006" key="6">
    <source>
        <dbReference type="Google" id="ProtNLM"/>
    </source>
</evidence>
<sequence length="560" mass="63357">MFNEALLAKQGWRIATQPTLLVAKVLKAKYFPKSHFLEAKMGNIISYTWRSILHASWILKKDCYWTIGNGEQVNIWEDNWLPLQNGYKVWSPPWGSLNGSKVKELIDPDELTWFGTKDGTYSVKSGYQAIMDWTTLNTDNSGSNTLATDPTWNNLWKQKIPLKQAHLLWRILHQALPVKNNLSSKGIQCNPICPRCNNGLETIDHVFMHCEWVKGVWFGSPMTIQFNETHHSFSEWVSKIINNEAKEAIANISALIYNIWRARNLLVFQEKNIPIMCVIQQDMAASQEYSNLGGTTPHHSSSSTSGTRGKNNYWIPPTCTAVKLNVDSYPSDDGRWGLGMVMRTEEGKCVGAATRVVRGCEDALEGEALGLQAALDLLEHQAVHDVTIEMDSKTFVDSIQKGKYHCSYWGRIAHRCSEFIDAHPKACQFLVSTKRQILNYVGLSSTLRVLGPSYFKIGIKEEVATMFQNSIWLLGNGEDINFWNDNWCGTPLSDTFNIPDQIKQSLSSKVSDYIFNGQWNLPCQLTHQFSNLSFLVQQITIPNEPIALSYSSFKISTGQI</sequence>